<comment type="caution">
    <text evidence="7">The sequence shown here is derived from an EMBL/GenBank/DDBJ whole genome shotgun (WGS) entry which is preliminary data.</text>
</comment>
<organism evidence="7 8">
    <name type="scientific">Arenimonas oryziterrae DSM 21050 = YC6267</name>
    <dbReference type="NCBI Taxonomy" id="1121015"/>
    <lineage>
        <taxon>Bacteria</taxon>
        <taxon>Pseudomonadati</taxon>
        <taxon>Pseudomonadota</taxon>
        <taxon>Gammaproteobacteria</taxon>
        <taxon>Lysobacterales</taxon>
        <taxon>Lysobacteraceae</taxon>
        <taxon>Arenimonas</taxon>
    </lineage>
</organism>
<dbReference type="eggNOG" id="COG1131">
    <property type="taxonomic scope" value="Bacteria"/>
</dbReference>
<dbReference type="PANTHER" id="PTHR43335:SF4">
    <property type="entry name" value="ABC TRANSPORTER, ATP-BINDING PROTEIN"/>
    <property type="match status" value="1"/>
</dbReference>
<protein>
    <recommendedName>
        <fullName evidence="6">ABC transporter domain-containing protein</fullName>
    </recommendedName>
</protein>
<dbReference type="GO" id="GO:0005524">
    <property type="term" value="F:ATP binding"/>
    <property type="evidence" value="ECO:0007669"/>
    <property type="project" value="UniProtKB-KW"/>
</dbReference>
<dbReference type="SUPFAM" id="SSF52540">
    <property type="entry name" value="P-loop containing nucleoside triphosphate hydrolases"/>
    <property type="match status" value="1"/>
</dbReference>
<feature type="compositionally biased region" description="Pro residues" evidence="5">
    <location>
        <begin position="13"/>
        <end position="22"/>
    </location>
</feature>
<evidence type="ECO:0000259" key="6">
    <source>
        <dbReference type="PROSITE" id="PS50893"/>
    </source>
</evidence>
<dbReference type="Gene3D" id="3.40.50.300">
    <property type="entry name" value="P-loop containing nucleotide triphosphate hydrolases"/>
    <property type="match status" value="1"/>
</dbReference>
<keyword evidence="4" id="KW-0067">ATP-binding</keyword>
<gene>
    <name evidence="7" type="ORF">N789_05920</name>
</gene>
<dbReference type="PATRIC" id="fig|1121015.4.peg.2846"/>
<keyword evidence="8" id="KW-1185">Reference proteome</keyword>
<dbReference type="AlphaFoldDB" id="A0A091AQJ8"/>
<evidence type="ECO:0000313" key="7">
    <source>
        <dbReference type="EMBL" id="KFN41412.1"/>
    </source>
</evidence>
<dbReference type="STRING" id="1121015.GCA_000420545_00450"/>
<feature type="domain" description="ABC transporter" evidence="6">
    <location>
        <begin position="28"/>
        <end position="255"/>
    </location>
</feature>
<dbReference type="Proteomes" id="UP000029385">
    <property type="component" value="Unassembled WGS sequence"/>
</dbReference>
<evidence type="ECO:0000313" key="8">
    <source>
        <dbReference type="Proteomes" id="UP000029385"/>
    </source>
</evidence>
<dbReference type="SMART" id="SM00382">
    <property type="entry name" value="AAA"/>
    <property type="match status" value="1"/>
</dbReference>
<proteinExistence type="inferred from homology"/>
<dbReference type="Pfam" id="PF00005">
    <property type="entry name" value="ABC_tran"/>
    <property type="match status" value="1"/>
</dbReference>
<reference evidence="7 8" key="1">
    <citation type="submission" date="2013-09" db="EMBL/GenBank/DDBJ databases">
        <title>Genome sequencing of Arenimonas oryziterrae.</title>
        <authorList>
            <person name="Chen F."/>
            <person name="Wang G."/>
        </authorList>
    </citation>
    <scope>NUCLEOTIDE SEQUENCE [LARGE SCALE GENOMIC DNA]</scope>
    <source>
        <strain evidence="7 8">YC6267</strain>
    </source>
</reference>
<accession>A0A091AQJ8</accession>
<dbReference type="InterPro" id="IPR027417">
    <property type="entry name" value="P-loop_NTPase"/>
</dbReference>
<dbReference type="GO" id="GO:0016887">
    <property type="term" value="F:ATP hydrolysis activity"/>
    <property type="evidence" value="ECO:0007669"/>
    <property type="project" value="InterPro"/>
</dbReference>
<evidence type="ECO:0000256" key="2">
    <source>
        <dbReference type="ARBA" id="ARBA00022448"/>
    </source>
</evidence>
<evidence type="ECO:0000256" key="1">
    <source>
        <dbReference type="ARBA" id="ARBA00005417"/>
    </source>
</evidence>
<dbReference type="PROSITE" id="PS00211">
    <property type="entry name" value="ABC_TRANSPORTER_1"/>
    <property type="match status" value="1"/>
</dbReference>
<keyword evidence="2" id="KW-0813">Transport</keyword>
<dbReference type="InterPro" id="IPR017871">
    <property type="entry name" value="ABC_transporter-like_CS"/>
</dbReference>
<feature type="region of interest" description="Disordered" evidence="5">
    <location>
        <begin position="1"/>
        <end position="22"/>
    </location>
</feature>
<evidence type="ECO:0000256" key="5">
    <source>
        <dbReference type="SAM" id="MobiDB-lite"/>
    </source>
</evidence>
<dbReference type="PANTHER" id="PTHR43335">
    <property type="entry name" value="ABC TRANSPORTER, ATP-BINDING PROTEIN"/>
    <property type="match status" value="1"/>
</dbReference>
<dbReference type="InterPro" id="IPR003593">
    <property type="entry name" value="AAA+_ATPase"/>
</dbReference>
<name>A0A091AQJ8_9GAMM</name>
<dbReference type="InterPro" id="IPR003439">
    <property type="entry name" value="ABC_transporter-like_ATP-bd"/>
</dbReference>
<comment type="similarity">
    <text evidence="1">Belongs to the ABC transporter superfamily.</text>
</comment>
<keyword evidence="3" id="KW-0547">Nucleotide-binding</keyword>
<evidence type="ECO:0000256" key="4">
    <source>
        <dbReference type="ARBA" id="ARBA00022840"/>
    </source>
</evidence>
<dbReference type="PROSITE" id="PS50893">
    <property type="entry name" value="ABC_TRANSPORTER_2"/>
    <property type="match status" value="1"/>
</dbReference>
<evidence type="ECO:0000256" key="3">
    <source>
        <dbReference type="ARBA" id="ARBA00022741"/>
    </source>
</evidence>
<dbReference type="EMBL" id="AVCI01000045">
    <property type="protein sequence ID" value="KFN41412.1"/>
    <property type="molecule type" value="Genomic_DNA"/>
</dbReference>
<sequence length="329" mass="35983">MVAAGGDSDTASPAPPLAAPDPIMPLAIRTRRLTRQFPGGFGVRDLDLNVPAGSIYGFLGPNGAGKTTTIRLLLDLLRPDSGEIALFDQPLDRKTRTTLGLVGALVESPSLYLHLSGRENLDITRRLLDVPKARIEQTLERVGLREAADRRVRDYSLGMRQRLAIALALLGQPKLLILDEPSNGLDPAGILDMRQMLRRLVDEDGLTVFVSSHLLSEIELIASHVGVLHGGRLRFEGRLEDLRSRVKPRLILRCDSPLRALEFLLAHGEDASLTDPQTLQVQLTVRTGGEINHLLVTHGITVTHLARETVSLESLFFDLTLDSALEHAA</sequence>